<dbReference type="PANTHER" id="PTHR30273:SF2">
    <property type="entry name" value="PROTEIN FECR"/>
    <property type="match status" value="1"/>
</dbReference>
<dbReference type="GO" id="GO:0016989">
    <property type="term" value="F:sigma factor antagonist activity"/>
    <property type="evidence" value="ECO:0007669"/>
    <property type="project" value="TreeGrafter"/>
</dbReference>
<dbReference type="InParanoid" id="A0A2G4YS22"/>
<gene>
    <name evidence="4" type="ORF">CRD36_08485</name>
</gene>
<evidence type="ECO:0000313" key="4">
    <source>
        <dbReference type="EMBL" id="PHZ85108.1"/>
    </source>
</evidence>
<evidence type="ECO:0008006" key="6">
    <source>
        <dbReference type="Google" id="ProtNLM"/>
    </source>
</evidence>
<organism evidence="4 5">
    <name type="scientific">Paremcibacter congregatus</name>
    <dbReference type="NCBI Taxonomy" id="2043170"/>
    <lineage>
        <taxon>Bacteria</taxon>
        <taxon>Pseudomonadati</taxon>
        <taxon>Pseudomonadota</taxon>
        <taxon>Alphaproteobacteria</taxon>
        <taxon>Emcibacterales</taxon>
        <taxon>Emcibacteraceae</taxon>
        <taxon>Paremcibacter</taxon>
    </lineage>
</organism>
<evidence type="ECO:0000259" key="3">
    <source>
        <dbReference type="Pfam" id="PF16220"/>
    </source>
</evidence>
<dbReference type="RefSeq" id="WP_099472334.1">
    <property type="nucleotide sequence ID" value="NZ_CP041025.1"/>
</dbReference>
<dbReference type="Pfam" id="PF04773">
    <property type="entry name" value="FecR"/>
    <property type="match status" value="1"/>
</dbReference>
<reference evidence="4 5" key="1">
    <citation type="submission" date="2017-10" db="EMBL/GenBank/DDBJ databases">
        <title>Frigbacter circumglobatus gen. nov. sp. nov., isolated from sediment cultured in situ.</title>
        <authorList>
            <person name="Zhao Z."/>
        </authorList>
    </citation>
    <scope>NUCLEOTIDE SEQUENCE [LARGE SCALE GENOMIC DNA]</scope>
    <source>
        <strain evidence="4 5">ZYL</strain>
    </source>
</reference>
<dbReference type="Gene3D" id="2.60.120.1440">
    <property type="match status" value="1"/>
</dbReference>
<dbReference type="Pfam" id="PF16220">
    <property type="entry name" value="DUF4880"/>
    <property type="match status" value="1"/>
</dbReference>
<keyword evidence="5" id="KW-1185">Reference proteome</keyword>
<sequence>MTALETNEDMLMSRAGEWHVIMHAGEVDNETRLEFEAWLHGDRENKRAYREFEQVYCDLDFVSVAAGVNIDKELGRSGTNWWSHINWRTWFFDWMRSPSFAKGIVTIAAVAVLFVVVLPTFNTPSSSLDYITGIAEIREITLEDGSIVTLGAKSKLVATFSKASRQITLRSGEAFFEIAKNADRPFYVSVNDTLVRVVGTRFNVRSSADIVHVAVTEGVVEVMKPFELSEKVVEEQLRNLAKKRLIAGEMITAERRVSLPEVVQIKNSQPGSWRLGNLAYDDASLNEIIADVNRYSTRPIRLATSDIGRLRTTIAFKATEIEQFLDVISEVHSIDVDRSSGSQILLRQEQ</sequence>
<evidence type="ECO:0000313" key="5">
    <source>
        <dbReference type="Proteomes" id="UP000229730"/>
    </source>
</evidence>
<accession>A0A2G4YS22</accession>
<keyword evidence="1" id="KW-0472">Membrane</keyword>
<dbReference type="AlphaFoldDB" id="A0A2G4YS22"/>
<dbReference type="InterPro" id="IPR032623">
    <property type="entry name" value="FecR_N"/>
</dbReference>
<dbReference type="InterPro" id="IPR006860">
    <property type="entry name" value="FecR"/>
</dbReference>
<keyword evidence="1" id="KW-0812">Transmembrane</keyword>
<evidence type="ECO:0000256" key="1">
    <source>
        <dbReference type="SAM" id="Phobius"/>
    </source>
</evidence>
<dbReference type="OrthoDB" id="636724at2"/>
<dbReference type="EMBL" id="PDEM01000017">
    <property type="protein sequence ID" value="PHZ85108.1"/>
    <property type="molecule type" value="Genomic_DNA"/>
</dbReference>
<protein>
    <recommendedName>
        <fullName evidence="6">FecR protein domain-containing protein</fullName>
    </recommendedName>
</protein>
<dbReference type="PANTHER" id="PTHR30273">
    <property type="entry name" value="PERIPLASMIC SIGNAL SENSOR AND SIGMA FACTOR ACTIVATOR FECR-RELATED"/>
    <property type="match status" value="1"/>
</dbReference>
<evidence type="ECO:0000259" key="2">
    <source>
        <dbReference type="Pfam" id="PF04773"/>
    </source>
</evidence>
<dbReference type="Proteomes" id="UP000229730">
    <property type="component" value="Unassembled WGS sequence"/>
</dbReference>
<dbReference type="FunCoup" id="A0A2G4YS22">
    <property type="interactions" value="128"/>
</dbReference>
<dbReference type="InterPro" id="IPR012373">
    <property type="entry name" value="Ferrdict_sens_TM"/>
</dbReference>
<proteinExistence type="predicted"/>
<keyword evidence="1" id="KW-1133">Transmembrane helix</keyword>
<feature type="domain" description="FecR N-terminal" evidence="3">
    <location>
        <begin position="15"/>
        <end position="55"/>
    </location>
</feature>
<dbReference type="PIRSF" id="PIRSF018266">
    <property type="entry name" value="FecR"/>
    <property type="match status" value="1"/>
</dbReference>
<name>A0A2G4YS22_9PROT</name>
<feature type="transmembrane region" description="Helical" evidence="1">
    <location>
        <begin position="100"/>
        <end position="121"/>
    </location>
</feature>
<dbReference type="Gene3D" id="3.55.50.30">
    <property type="match status" value="1"/>
</dbReference>
<comment type="caution">
    <text evidence="4">The sequence shown here is derived from an EMBL/GenBank/DDBJ whole genome shotgun (WGS) entry which is preliminary data.</text>
</comment>
<feature type="domain" description="FecR protein" evidence="2">
    <location>
        <begin position="130"/>
        <end position="221"/>
    </location>
</feature>